<keyword evidence="4" id="KW-1185">Reference proteome</keyword>
<sequence>MLAVATSRPAVVARARASASSRARLASPARVLGPARAPARALAAIRGDLARARAAEEERTMSALDAVLGSSDEKEAAEVRRRSRANPRAASGVARASRALASRLSSACRHSCISRVATSPSVLFFFLRPSRLPQEPASPPPPARAPGGVSPEMKARLLNESVGLGGLPNKPMPANLFLNICVGVAAFAIVAKLGGALG</sequence>
<name>C1MT05_MICPC</name>
<evidence type="ECO:0000313" key="4">
    <source>
        <dbReference type="Proteomes" id="UP000001876"/>
    </source>
</evidence>
<dbReference type="OrthoDB" id="498943at2759"/>
<accession>C1MT05</accession>
<dbReference type="STRING" id="564608.C1MT05"/>
<evidence type="ECO:0000256" key="1">
    <source>
        <dbReference type="SAM" id="MobiDB-lite"/>
    </source>
</evidence>
<reference evidence="3 4" key="1">
    <citation type="journal article" date="2009" name="Science">
        <title>Green evolution and dynamic adaptations revealed by genomes of the marine picoeukaryotes Micromonas.</title>
        <authorList>
            <person name="Worden A.Z."/>
            <person name="Lee J.H."/>
            <person name="Mock T."/>
            <person name="Rouze P."/>
            <person name="Simmons M.P."/>
            <person name="Aerts A.L."/>
            <person name="Allen A.E."/>
            <person name="Cuvelier M.L."/>
            <person name="Derelle E."/>
            <person name="Everett M.V."/>
            <person name="Foulon E."/>
            <person name="Grimwood J."/>
            <person name="Gundlach H."/>
            <person name="Henrissat B."/>
            <person name="Napoli C."/>
            <person name="McDonald S.M."/>
            <person name="Parker M.S."/>
            <person name="Rombauts S."/>
            <person name="Salamov A."/>
            <person name="Von Dassow P."/>
            <person name="Badger J.H."/>
            <person name="Coutinho P.M."/>
            <person name="Demir E."/>
            <person name="Dubchak I."/>
            <person name="Gentemann C."/>
            <person name="Eikrem W."/>
            <person name="Gready J.E."/>
            <person name="John U."/>
            <person name="Lanier W."/>
            <person name="Lindquist E.A."/>
            <person name="Lucas S."/>
            <person name="Mayer K.F."/>
            <person name="Moreau H."/>
            <person name="Not F."/>
            <person name="Otillar R."/>
            <person name="Panaud O."/>
            <person name="Pangilinan J."/>
            <person name="Paulsen I."/>
            <person name="Piegu B."/>
            <person name="Poliakov A."/>
            <person name="Robbens S."/>
            <person name="Schmutz J."/>
            <person name="Toulza E."/>
            <person name="Wyss T."/>
            <person name="Zelensky A."/>
            <person name="Zhou K."/>
            <person name="Armbrust E.V."/>
            <person name="Bhattacharya D."/>
            <person name="Goodenough U.W."/>
            <person name="Van de Peer Y."/>
            <person name="Grigoriev I.V."/>
        </authorList>
    </citation>
    <scope>NUCLEOTIDE SEQUENCE [LARGE SCALE GENOMIC DNA]</scope>
    <source>
        <strain evidence="3 4">CCMP1545</strain>
    </source>
</reference>
<dbReference type="Proteomes" id="UP000001876">
    <property type="component" value="Unassembled WGS sequence"/>
</dbReference>
<protein>
    <submittedName>
        <fullName evidence="3">Predicted protein</fullName>
    </submittedName>
</protein>
<evidence type="ECO:0000313" key="3">
    <source>
        <dbReference type="EMBL" id="EEH56866.1"/>
    </source>
</evidence>
<dbReference type="OMA" id="NKPMPAN"/>
<keyword evidence="2" id="KW-0472">Membrane</keyword>
<dbReference type="KEGG" id="mpp:MICPUCDRAFT_57893"/>
<dbReference type="AlphaFoldDB" id="C1MT05"/>
<feature type="compositionally biased region" description="Basic and acidic residues" evidence="1">
    <location>
        <begin position="71"/>
        <end position="80"/>
    </location>
</feature>
<gene>
    <name evidence="3" type="ORF">MICPUCDRAFT_57893</name>
</gene>
<dbReference type="RefSeq" id="XP_003058411.1">
    <property type="nucleotide sequence ID" value="XM_003058365.1"/>
</dbReference>
<dbReference type="GeneID" id="9684213"/>
<keyword evidence="2" id="KW-0812">Transmembrane</keyword>
<proteinExistence type="predicted"/>
<evidence type="ECO:0000256" key="2">
    <source>
        <dbReference type="SAM" id="Phobius"/>
    </source>
</evidence>
<keyword evidence="2" id="KW-1133">Transmembrane helix</keyword>
<dbReference type="eggNOG" id="ENOG502SBSB">
    <property type="taxonomic scope" value="Eukaryota"/>
</dbReference>
<dbReference type="EMBL" id="GG663739">
    <property type="protein sequence ID" value="EEH56866.1"/>
    <property type="molecule type" value="Genomic_DNA"/>
</dbReference>
<organism evidence="4">
    <name type="scientific">Micromonas pusilla (strain CCMP1545)</name>
    <name type="common">Picoplanktonic green alga</name>
    <dbReference type="NCBI Taxonomy" id="564608"/>
    <lineage>
        <taxon>Eukaryota</taxon>
        <taxon>Viridiplantae</taxon>
        <taxon>Chlorophyta</taxon>
        <taxon>Mamiellophyceae</taxon>
        <taxon>Mamiellales</taxon>
        <taxon>Mamiellaceae</taxon>
        <taxon>Micromonas</taxon>
    </lineage>
</organism>
<feature type="region of interest" description="Disordered" evidence="1">
    <location>
        <begin position="70"/>
        <end position="90"/>
    </location>
</feature>
<feature type="transmembrane region" description="Helical" evidence="2">
    <location>
        <begin position="176"/>
        <end position="197"/>
    </location>
</feature>